<dbReference type="PANTHER" id="PTHR30213:SF0">
    <property type="entry name" value="UPF0761 MEMBRANE PROTEIN YIHY"/>
    <property type="match status" value="1"/>
</dbReference>
<accession>A0A941IA50</accession>
<keyword evidence="5 6" id="KW-0472">Membrane</keyword>
<dbReference type="Proteomes" id="UP000675284">
    <property type="component" value="Unassembled WGS sequence"/>
</dbReference>
<feature type="transmembrane region" description="Helical" evidence="6">
    <location>
        <begin position="166"/>
        <end position="189"/>
    </location>
</feature>
<sequence>MAIIRVLQKLVNRYFTFKVYDLSAQMAYYFLLSIFPFLLVIYSLLPYLPISEDYIIELVRPFAPEGTYSLIENTISNILANQQMAFFSFLISIWLSSMGVQCLKRILNEIYGIQAKENFIKQVIEGLVLTLGLMFAILFTVVIPLVDRFMRHYLQDVQFIERFQGYWFLFQWGVGSIFIMVFFIGLYYFAPNINLKVRNVLPGAIFSTIGWQIVSIVFSSFVSQNNYTAFYGQLGSIVVLMLWFYFSAMIIIMGALLNTIIFPVTTVK</sequence>
<gene>
    <name evidence="7" type="ORF">KCX74_15800</name>
</gene>
<dbReference type="InterPro" id="IPR017039">
    <property type="entry name" value="Virul_fac_BrkB"/>
</dbReference>
<evidence type="ECO:0000256" key="4">
    <source>
        <dbReference type="ARBA" id="ARBA00022989"/>
    </source>
</evidence>
<dbReference type="PANTHER" id="PTHR30213">
    <property type="entry name" value="INNER MEMBRANE PROTEIN YHJD"/>
    <property type="match status" value="1"/>
</dbReference>
<dbReference type="NCBIfam" id="TIGR00765">
    <property type="entry name" value="yihY_not_rbn"/>
    <property type="match status" value="1"/>
</dbReference>
<evidence type="ECO:0000256" key="1">
    <source>
        <dbReference type="ARBA" id="ARBA00004651"/>
    </source>
</evidence>
<dbReference type="EMBL" id="JAGSOT010000057">
    <property type="protein sequence ID" value="MBR7797494.1"/>
    <property type="molecule type" value="Genomic_DNA"/>
</dbReference>
<evidence type="ECO:0000256" key="2">
    <source>
        <dbReference type="ARBA" id="ARBA00022475"/>
    </source>
</evidence>
<name>A0A941IA50_9BACI</name>
<dbReference type="PIRSF" id="PIRSF035875">
    <property type="entry name" value="RNase_BN"/>
    <property type="match status" value="1"/>
</dbReference>
<evidence type="ECO:0000313" key="8">
    <source>
        <dbReference type="Proteomes" id="UP000675284"/>
    </source>
</evidence>
<organism evidence="7 8">
    <name type="scientific">Virgibacillus salarius</name>
    <dbReference type="NCBI Taxonomy" id="447199"/>
    <lineage>
        <taxon>Bacteria</taxon>
        <taxon>Bacillati</taxon>
        <taxon>Bacillota</taxon>
        <taxon>Bacilli</taxon>
        <taxon>Bacillales</taxon>
        <taxon>Bacillaceae</taxon>
        <taxon>Virgibacillus</taxon>
    </lineage>
</organism>
<feature type="transmembrane region" description="Helical" evidence="6">
    <location>
        <begin position="26"/>
        <end position="45"/>
    </location>
</feature>
<comment type="caution">
    <text evidence="7">The sequence shown here is derived from an EMBL/GenBank/DDBJ whole genome shotgun (WGS) entry which is preliminary data.</text>
</comment>
<feature type="transmembrane region" description="Helical" evidence="6">
    <location>
        <begin position="123"/>
        <end position="146"/>
    </location>
</feature>
<keyword evidence="3 6" id="KW-0812">Transmembrane</keyword>
<evidence type="ECO:0000256" key="6">
    <source>
        <dbReference type="SAM" id="Phobius"/>
    </source>
</evidence>
<protein>
    <submittedName>
        <fullName evidence="7">YihY/virulence factor BrkB family protein</fullName>
    </submittedName>
</protein>
<feature type="transmembrane region" description="Helical" evidence="6">
    <location>
        <begin position="84"/>
        <end position="103"/>
    </location>
</feature>
<feature type="transmembrane region" description="Helical" evidence="6">
    <location>
        <begin position="201"/>
        <end position="222"/>
    </location>
</feature>
<evidence type="ECO:0000256" key="3">
    <source>
        <dbReference type="ARBA" id="ARBA00022692"/>
    </source>
</evidence>
<dbReference type="Pfam" id="PF03631">
    <property type="entry name" value="Virul_fac_BrkB"/>
    <property type="match status" value="1"/>
</dbReference>
<evidence type="ECO:0000256" key="5">
    <source>
        <dbReference type="ARBA" id="ARBA00023136"/>
    </source>
</evidence>
<feature type="transmembrane region" description="Helical" evidence="6">
    <location>
        <begin position="242"/>
        <end position="264"/>
    </location>
</feature>
<dbReference type="AlphaFoldDB" id="A0A941IA50"/>
<comment type="subcellular location">
    <subcellularLocation>
        <location evidence="1">Cell membrane</location>
        <topology evidence="1">Multi-pass membrane protein</topology>
    </subcellularLocation>
</comment>
<keyword evidence="8" id="KW-1185">Reference proteome</keyword>
<reference evidence="7" key="1">
    <citation type="submission" date="2021-04" db="EMBL/GenBank/DDBJ databases">
        <title>Isolation and polyphasic classification of algal microorganism.</title>
        <authorList>
            <person name="Wang S."/>
        </authorList>
    </citation>
    <scope>NUCLEOTIDE SEQUENCE</scope>
    <source>
        <strain evidence="7">720a</strain>
    </source>
</reference>
<proteinExistence type="predicted"/>
<evidence type="ECO:0000313" key="7">
    <source>
        <dbReference type="EMBL" id="MBR7797494.1"/>
    </source>
</evidence>
<dbReference type="GO" id="GO:0005886">
    <property type="term" value="C:plasma membrane"/>
    <property type="evidence" value="ECO:0007669"/>
    <property type="project" value="UniProtKB-SubCell"/>
</dbReference>
<keyword evidence="4 6" id="KW-1133">Transmembrane helix</keyword>
<dbReference type="RefSeq" id="WP_121604921.1">
    <property type="nucleotide sequence ID" value="NZ_JAGSOT010000057.1"/>
</dbReference>
<keyword evidence="2" id="KW-1003">Cell membrane</keyword>